<gene>
    <name evidence="1" type="ORF">SAMN06295885_2359</name>
</gene>
<evidence type="ECO:0000313" key="1">
    <source>
        <dbReference type="EMBL" id="SMH44375.1"/>
    </source>
</evidence>
<dbReference type="Pfam" id="PF14100">
    <property type="entry name" value="DUF6807"/>
    <property type="match status" value="1"/>
</dbReference>
<dbReference type="InterPro" id="IPR029475">
    <property type="entry name" value="DUF6807"/>
</dbReference>
<dbReference type="OrthoDB" id="9812981at2"/>
<proteinExistence type="predicted"/>
<evidence type="ECO:0000313" key="2">
    <source>
        <dbReference type="Proteomes" id="UP000193711"/>
    </source>
</evidence>
<dbReference type="RefSeq" id="WP_085476779.1">
    <property type="nucleotide sequence ID" value="NZ_FXBM01000002.1"/>
</dbReference>
<name>A0A1X7P371_9MICO</name>
<keyword evidence="2" id="KW-1185">Reference proteome</keyword>
<dbReference type="Proteomes" id="UP000193711">
    <property type="component" value="Unassembled WGS sequence"/>
</dbReference>
<dbReference type="AlphaFoldDB" id="A0A1X7P371"/>
<protein>
    <submittedName>
        <fullName evidence="1">Methane oxygenase PmoA</fullName>
    </submittedName>
</protein>
<sequence length="269" mass="28112">MILDDGIATLVIEDPRTPARDSPRPYLHPVSTPGGVVVSDLRPPDHDWHLGLSLAVANLSISDERVDANFWGGVTWVAGEGYRQLDNNGSQRVLAQDGSTLDLGWIDASGRLLLRERRSHSVHRPGAGAAVLTIASEWSPVVDGLRFGSPTTAGRPGAGYGGLLLRLTSAFGAALVLTPEGATTPEAAMGAESPWLALSTGAATVAIAASPANPVTPSPWFVRTGATPMLGAAPFFHREWPLEGPARWSWRVVLADGPLDAAGITAALA</sequence>
<organism evidence="1 2">
    <name type="scientific">Rathayibacter oskolensis</name>
    <dbReference type="NCBI Taxonomy" id="1891671"/>
    <lineage>
        <taxon>Bacteria</taxon>
        <taxon>Bacillati</taxon>
        <taxon>Actinomycetota</taxon>
        <taxon>Actinomycetes</taxon>
        <taxon>Micrococcales</taxon>
        <taxon>Microbacteriaceae</taxon>
        <taxon>Rathayibacter</taxon>
    </lineage>
</organism>
<dbReference type="EMBL" id="FXBM01000002">
    <property type="protein sequence ID" value="SMH44375.1"/>
    <property type="molecule type" value="Genomic_DNA"/>
</dbReference>
<accession>A0A1X7P371</accession>
<dbReference type="STRING" id="1891671.SAMN06295885_2359"/>
<reference evidence="2" key="1">
    <citation type="submission" date="2017-04" db="EMBL/GenBank/DDBJ databases">
        <authorList>
            <person name="Varghese N."/>
            <person name="Submissions S."/>
        </authorList>
    </citation>
    <scope>NUCLEOTIDE SEQUENCE [LARGE SCALE GENOMIC DNA]</scope>
    <source>
        <strain evidence="2">VKM Ac-2121</strain>
    </source>
</reference>